<proteinExistence type="predicted"/>
<accession>A0ABZ0SEN5</accession>
<keyword evidence="2" id="KW-1185">Reference proteome</keyword>
<dbReference type="Proteomes" id="UP001432180">
    <property type="component" value="Chromosome"/>
</dbReference>
<evidence type="ECO:0008006" key="3">
    <source>
        <dbReference type="Google" id="ProtNLM"/>
    </source>
</evidence>
<dbReference type="EMBL" id="CP121472">
    <property type="protein sequence ID" value="WPL18967.1"/>
    <property type="molecule type" value="Genomic_DNA"/>
</dbReference>
<evidence type="ECO:0000313" key="2">
    <source>
        <dbReference type="Proteomes" id="UP001432180"/>
    </source>
</evidence>
<name>A0ABZ0SEN5_9GAMM</name>
<evidence type="ECO:0000313" key="1">
    <source>
        <dbReference type="EMBL" id="WPL18967.1"/>
    </source>
</evidence>
<protein>
    <recommendedName>
        <fullName evidence="3">DUF2281 domain-containing protein</fullName>
    </recommendedName>
</protein>
<gene>
    <name evidence="1" type="ORF">Thiowin_04069</name>
</gene>
<dbReference type="RefSeq" id="WP_328984706.1">
    <property type="nucleotide sequence ID" value="NZ_CP121472.1"/>
</dbReference>
<organism evidence="1 2">
    <name type="scientific">Thiorhodovibrio winogradskyi</name>
    <dbReference type="NCBI Taxonomy" id="77007"/>
    <lineage>
        <taxon>Bacteria</taxon>
        <taxon>Pseudomonadati</taxon>
        <taxon>Pseudomonadota</taxon>
        <taxon>Gammaproteobacteria</taxon>
        <taxon>Chromatiales</taxon>
        <taxon>Chromatiaceae</taxon>
        <taxon>Thiorhodovibrio</taxon>
    </lineage>
</organism>
<reference evidence="1 2" key="1">
    <citation type="journal article" date="2023" name="Microorganisms">
        <title>Thiorhodovibrio frisius and Trv. litoralis spp. nov., Two Novel Members from a Clade of Fastidious Purple Sulfur Bacteria That Exhibit Unique Red-Shifted Light-Harvesting Capabilities.</title>
        <authorList>
            <person name="Methner A."/>
            <person name="Kuzyk S.B."/>
            <person name="Petersen J."/>
            <person name="Bauer S."/>
            <person name="Brinkmann H."/>
            <person name="Sichau K."/>
            <person name="Wanner G."/>
            <person name="Wolf J."/>
            <person name="Neumann-Schaal M."/>
            <person name="Henke P."/>
            <person name="Tank M."/>
            <person name="Sproer C."/>
            <person name="Bunk B."/>
            <person name="Overmann J."/>
        </authorList>
    </citation>
    <scope>NUCLEOTIDE SEQUENCE [LARGE SCALE GENOMIC DNA]</scope>
    <source>
        <strain evidence="1 2">DSM 6702</strain>
    </source>
</reference>
<sequence length="65" mass="7591">MTITQLQQQITQLPPDKLRYFADWFEDYLDAQWDDQIEDDARAGRLDEAGRRADADFEAGRCTPL</sequence>